<keyword evidence="16" id="KW-1185">Reference proteome</keyword>
<comment type="similarity">
    <text evidence="2">Belongs to the AAA ATPase family. BCS1 subfamily.</text>
</comment>
<evidence type="ECO:0000256" key="8">
    <source>
        <dbReference type="ARBA" id="ARBA00022989"/>
    </source>
</evidence>
<evidence type="ECO:0000259" key="14">
    <source>
        <dbReference type="SMART" id="SM01024"/>
    </source>
</evidence>
<feature type="compositionally biased region" description="Basic and acidic residues" evidence="12">
    <location>
        <begin position="574"/>
        <end position="587"/>
    </location>
</feature>
<reference evidence="15 16" key="1">
    <citation type="submission" date="2019-01" db="EMBL/GenBank/DDBJ databases">
        <title>Draft genome sequence of Psathyrella aberdarensis IHI B618.</title>
        <authorList>
            <person name="Buettner E."/>
            <person name="Kellner H."/>
        </authorList>
    </citation>
    <scope>NUCLEOTIDE SEQUENCE [LARGE SCALE GENOMIC DNA]</scope>
    <source>
        <strain evidence="15 16">IHI B618</strain>
    </source>
</reference>
<dbReference type="Pfam" id="PF08740">
    <property type="entry name" value="BCS1_N"/>
    <property type="match status" value="1"/>
</dbReference>
<feature type="domain" description="AAA+ ATPase" evidence="13">
    <location>
        <begin position="334"/>
        <end position="488"/>
    </location>
</feature>
<keyword evidence="9" id="KW-0496">Mitochondrion</keyword>
<evidence type="ECO:0000256" key="6">
    <source>
        <dbReference type="ARBA" id="ARBA00022801"/>
    </source>
</evidence>
<evidence type="ECO:0000256" key="2">
    <source>
        <dbReference type="ARBA" id="ARBA00007448"/>
    </source>
</evidence>
<dbReference type="SUPFAM" id="SSF52540">
    <property type="entry name" value="P-loop containing nucleoside triphosphate hydrolases"/>
    <property type="match status" value="1"/>
</dbReference>
<dbReference type="InterPro" id="IPR003593">
    <property type="entry name" value="AAA+_ATPase"/>
</dbReference>
<evidence type="ECO:0000256" key="9">
    <source>
        <dbReference type="ARBA" id="ARBA00023128"/>
    </source>
</evidence>
<evidence type="ECO:0000256" key="7">
    <source>
        <dbReference type="ARBA" id="ARBA00022840"/>
    </source>
</evidence>
<evidence type="ECO:0000256" key="12">
    <source>
        <dbReference type="SAM" id="MobiDB-lite"/>
    </source>
</evidence>
<evidence type="ECO:0000313" key="16">
    <source>
        <dbReference type="Proteomes" id="UP000290288"/>
    </source>
</evidence>
<dbReference type="SMART" id="SM01024">
    <property type="entry name" value="BCS1_N"/>
    <property type="match status" value="1"/>
</dbReference>
<organism evidence="15 16">
    <name type="scientific">Candolleomyces aberdarensis</name>
    <dbReference type="NCBI Taxonomy" id="2316362"/>
    <lineage>
        <taxon>Eukaryota</taxon>
        <taxon>Fungi</taxon>
        <taxon>Dikarya</taxon>
        <taxon>Basidiomycota</taxon>
        <taxon>Agaricomycotina</taxon>
        <taxon>Agaricomycetes</taxon>
        <taxon>Agaricomycetidae</taxon>
        <taxon>Agaricales</taxon>
        <taxon>Agaricineae</taxon>
        <taxon>Psathyrellaceae</taxon>
        <taxon>Candolleomyces</taxon>
    </lineage>
</organism>
<sequence>MTLSLFVSGSLGLSRHSSRARVAGRLPYTIKRLSFFFFFNHQQQAQITPEGQGRTYEGDGYSPNPGEFPGWMSTIWSILTTITGLSVFGSIFSGSQPQGLENAGLKVLPMLIMGSMIEVGRRLSIWFFQRFKFQFYLTARFSEGDPTYDWIILLLTTENVWKRCKDFKVTSKTSQRKWSVAASPSPETEHAEYVPTYGMPQLWRWNGYWIEVTRSNSPSGGFPPFFDVDGGRPGNSIITLTIYTFDMGVLSKLVETARLKYLEVSRPHIIVHAMDTMRGIAYGNGTLIWNNVKKKAHRPLESIILEDGVLDSIIRDAREFIAMEEWYADAGIPHRRGYLLHGPPGTGKSSTIYALAGELGMEIYSVSLAAHFVDDNFLEAAASSIPKNSIFLIEDIDCAFPSREELEKREASLQSGGMAYLPYGMKAPHSGRDRVSNVTLSGLLNVLDGVGSDEGKLFFATTNYIDHLDSALIRPGRIDVKVEYRLAVKQQAAALFRRFYPTKHFELSTLYPDEKIKEATVQERIAELAEVFAGRVPETEFSTAELQGYLLGFKMDPLKAVDGVASWVERERVRRAEKEQRENERKAKATRANQGPDPNMFGGLSLSVMPGPLTPDTFEVVVPTPSGEVDPDVAEGS</sequence>
<dbReference type="AlphaFoldDB" id="A0A4Q2D007"/>
<dbReference type="InterPro" id="IPR050747">
    <property type="entry name" value="Mitochondrial_chaperone_BCS1"/>
</dbReference>
<keyword evidence="10" id="KW-0472">Membrane</keyword>
<protein>
    <recommendedName>
        <fullName evidence="17">Mitochondrial chaperone BCS1</fullName>
    </recommendedName>
</protein>
<evidence type="ECO:0000313" key="15">
    <source>
        <dbReference type="EMBL" id="RXW12109.1"/>
    </source>
</evidence>
<keyword evidence="7" id="KW-0067">ATP-binding</keyword>
<evidence type="ECO:0000256" key="10">
    <source>
        <dbReference type="ARBA" id="ARBA00023136"/>
    </source>
</evidence>
<keyword evidence="4" id="KW-0547">Nucleotide-binding</keyword>
<dbReference type="Pfam" id="PF00004">
    <property type="entry name" value="AAA"/>
    <property type="match status" value="2"/>
</dbReference>
<keyword evidence="3" id="KW-0812">Transmembrane</keyword>
<evidence type="ECO:0000256" key="3">
    <source>
        <dbReference type="ARBA" id="ARBA00022692"/>
    </source>
</evidence>
<dbReference type="PANTHER" id="PTHR23070">
    <property type="entry name" value="BCS1 AAA-TYPE ATPASE"/>
    <property type="match status" value="1"/>
</dbReference>
<feature type="region of interest" description="Disordered" evidence="12">
    <location>
        <begin position="574"/>
        <end position="637"/>
    </location>
</feature>
<dbReference type="InterPro" id="IPR027417">
    <property type="entry name" value="P-loop_NTPase"/>
</dbReference>
<accession>A0A4Q2D007</accession>
<dbReference type="Proteomes" id="UP000290288">
    <property type="component" value="Unassembled WGS sequence"/>
</dbReference>
<gene>
    <name evidence="15" type="ORF">EST38_g13746</name>
</gene>
<name>A0A4Q2D007_9AGAR</name>
<dbReference type="SMART" id="SM00382">
    <property type="entry name" value="AAA"/>
    <property type="match status" value="1"/>
</dbReference>
<dbReference type="OrthoDB" id="10251412at2759"/>
<dbReference type="InterPro" id="IPR057495">
    <property type="entry name" value="AAA_lid_BCS1"/>
</dbReference>
<dbReference type="InterPro" id="IPR003959">
    <property type="entry name" value="ATPase_AAA_core"/>
</dbReference>
<comment type="catalytic activity">
    <reaction evidence="11">
        <text>ATP + H2O = ADP + phosphate + H(+)</text>
        <dbReference type="Rhea" id="RHEA:13065"/>
        <dbReference type="ChEBI" id="CHEBI:15377"/>
        <dbReference type="ChEBI" id="CHEBI:15378"/>
        <dbReference type="ChEBI" id="CHEBI:30616"/>
        <dbReference type="ChEBI" id="CHEBI:43474"/>
        <dbReference type="ChEBI" id="CHEBI:456216"/>
    </reaction>
    <physiologicalReaction direction="left-to-right" evidence="11">
        <dbReference type="Rhea" id="RHEA:13066"/>
    </physiologicalReaction>
</comment>
<comment type="caution">
    <text evidence="15">The sequence shown here is derived from an EMBL/GenBank/DDBJ whole genome shotgun (WGS) entry which is preliminary data.</text>
</comment>
<dbReference type="Pfam" id="PF25426">
    <property type="entry name" value="AAA_lid_BCS1"/>
    <property type="match status" value="1"/>
</dbReference>
<dbReference type="GO" id="GO:0016887">
    <property type="term" value="F:ATP hydrolysis activity"/>
    <property type="evidence" value="ECO:0007669"/>
    <property type="project" value="InterPro"/>
</dbReference>
<keyword evidence="8" id="KW-1133">Transmembrane helix</keyword>
<evidence type="ECO:0008006" key="17">
    <source>
        <dbReference type="Google" id="ProtNLM"/>
    </source>
</evidence>
<dbReference type="GO" id="GO:0005524">
    <property type="term" value="F:ATP binding"/>
    <property type="evidence" value="ECO:0007669"/>
    <property type="project" value="UniProtKB-KW"/>
</dbReference>
<feature type="domain" description="BCS1 N-terminal" evidence="14">
    <location>
        <begin position="111"/>
        <end position="303"/>
    </location>
</feature>
<dbReference type="EMBL" id="SDEE01001406">
    <property type="protein sequence ID" value="RXW12109.1"/>
    <property type="molecule type" value="Genomic_DNA"/>
</dbReference>
<evidence type="ECO:0000256" key="4">
    <source>
        <dbReference type="ARBA" id="ARBA00022741"/>
    </source>
</evidence>
<evidence type="ECO:0000256" key="5">
    <source>
        <dbReference type="ARBA" id="ARBA00022792"/>
    </source>
</evidence>
<evidence type="ECO:0000256" key="11">
    <source>
        <dbReference type="ARBA" id="ARBA00048778"/>
    </source>
</evidence>
<dbReference type="STRING" id="2316362.A0A4Q2D007"/>
<keyword evidence="6" id="KW-0378">Hydrolase</keyword>
<dbReference type="InterPro" id="IPR014851">
    <property type="entry name" value="BCS1_N"/>
</dbReference>
<keyword evidence="5" id="KW-0999">Mitochondrion inner membrane</keyword>
<evidence type="ECO:0000256" key="1">
    <source>
        <dbReference type="ARBA" id="ARBA00004434"/>
    </source>
</evidence>
<proteinExistence type="inferred from homology"/>
<dbReference type="Gene3D" id="3.40.50.300">
    <property type="entry name" value="P-loop containing nucleotide triphosphate hydrolases"/>
    <property type="match status" value="1"/>
</dbReference>
<dbReference type="GO" id="GO:0005743">
    <property type="term" value="C:mitochondrial inner membrane"/>
    <property type="evidence" value="ECO:0007669"/>
    <property type="project" value="UniProtKB-SubCell"/>
</dbReference>
<evidence type="ECO:0000259" key="13">
    <source>
        <dbReference type="SMART" id="SM00382"/>
    </source>
</evidence>
<comment type="subcellular location">
    <subcellularLocation>
        <location evidence="1">Mitochondrion inner membrane</location>
        <topology evidence="1">Single-pass membrane protein</topology>
    </subcellularLocation>
</comment>